<dbReference type="GO" id="GO:0017136">
    <property type="term" value="F:histone deacetylase activity, NAD-dependent"/>
    <property type="evidence" value="ECO:0007669"/>
    <property type="project" value="TreeGrafter"/>
</dbReference>
<dbReference type="PROSITE" id="PS50305">
    <property type="entry name" value="SIRTUIN"/>
    <property type="match status" value="1"/>
</dbReference>
<protein>
    <recommendedName>
        <fullName evidence="1">protein acetyllysine N-acetyltransferase</fullName>
        <ecNumber evidence="1">2.3.1.286</ecNumber>
    </recommendedName>
</protein>
<gene>
    <name evidence="6" type="ORF">E8A74_24125</name>
</gene>
<dbReference type="PANTHER" id="PTHR11085">
    <property type="entry name" value="NAD-DEPENDENT PROTEIN DEACYLASE SIRTUIN-5, MITOCHONDRIAL-RELATED"/>
    <property type="match status" value="1"/>
</dbReference>
<evidence type="ECO:0000256" key="1">
    <source>
        <dbReference type="ARBA" id="ARBA00012928"/>
    </source>
</evidence>
<sequence>MTPHDSLFEQAARALETARALVITAGAGMGVDSGLPDFRGDEGFWRAYPPYKDLGLGFSSLANPRWFAKDPTLAWGFYGHRLGLYRKTRPHDGFGVLARLARRMDDGCFVFTSNVDGQFQRAGFDPARIVECHGAIDFMQCTRGCGAGVFPADPYTVEVDPTSFRAKEPLPVCPRCGAMARPNVLMFGDGGWDASRTDAQEERLGAWLVSIRGEARGRVVVIECGAGTAIPTVRHFSERIATSLGGLLVRINVREPEVPAGHVGLPLGARAALTEILARIKPHAKG</sequence>
<dbReference type="SUPFAM" id="SSF52467">
    <property type="entry name" value="DHS-like NAD/FAD-binding domain"/>
    <property type="match status" value="1"/>
</dbReference>
<reference evidence="6 7" key="1">
    <citation type="submission" date="2019-04" db="EMBL/GenBank/DDBJ databases">
        <authorList>
            <person name="Li Y."/>
            <person name="Wang J."/>
        </authorList>
    </citation>
    <scope>NUCLEOTIDE SEQUENCE [LARGE SCALE GENOMIC DNA]</scope>
    <source>
        <strain evidence="6 7">DSM 14668</strain>
    </source>
</reference>
<evidence type="ECO:0000256" key="4">
    <source>
        <dbReference type="PROSITE-ProRule" id="PRU00236"/>
    </source>
</evidence>
<dbReference type="PANTHER" id="PTHR11085:SF10">
    <property type="entry name" value="NAD-DEPENDENT PROTEIN DEACYLASE SIRTUIN-5, MITOCHONDRIAL-RELATED"/>
    <property type="match status" value="1"/>
</dbReference>
<keyword evidence="4" id="KW-0479">Metal-binding</keyword>
<keyword evidence="7" id="KW-1185">Reference proteome</keyword>
<dbReference type="GO" id="GO:0046872">
    <property type="term" value="F:metal ion binding"/>
    <property type="evidence" value="ECO:0007669"/>
    <property type="project" value="UniProtKB-KW"/>
</dbReference>
<dbReference type="InterPro" id="IPR003000">
    <property type="entry name" value="Sirtuin"/>
</dbReference>
<dbReference type="InterPro" id="IPR026591">
    <property type="entry name" value="Sirtuin_cat_small_dom_sf"/>
</dbReference>
<comment type="caution">
    <text evidence="6">The sequence shown here is derived from an EMBL/GenBank/DDBJ whole genome shotgun (WGS) entry which is preliminary data.</text>
</comment>
<dbReference type="RefSeq" id="WP_136931419.1">
    <property type="nucleotide sequence ID" value="NZ_SSMQ01000026.1"/>
</dbReference>
<dbReference type="GO" id="GO:0070403">
    <property type="term" value="F:NAD+ binding"/>
    <property type="evidence" value="ECO:0007669"/>
    <property type="project" value="InterPro"/>
</dbReference>
<feature type="binding site" evidence="4">
    <location>
        <position position="176"/>
    </location>
    <ligand>
        <name>Zn(2+)</name>
        <dbReference type="ChEBI" id="CHEBI:29105"/>
    </ligand>
</feature>
<dbReference type="Gene3D" id="3.40.50.1220">
    <property type="entry name" value="TPP-binding domain"/>
    <property type="match status" value="1"/>
</dbReference>
<evidence type="ECO:0000256" key="2">
    <source>
        <dbReference type="ARBA" id="ARBA00022679"/>
    </source>
</evidence>
<feature type="binding site" evidence="4">
    <location>
        <position position="145"/>
    </location>
    <ligand>
        <name>Zn(2+)</name>
        <dbReference type="ChEBI" id="CHEBI:29105"/>
    </ligand>
</feature>
<dbReference type="InterPro" id="IPR050134">
    <property type="entry name" value="NAD-dep_sirtuin_deacylases"/>
</dbReference>
<feature type="domain" description="Deacetylase sirtuin-type" evidence="5">
    <location>
        <begin position="1"/>
        <end position="286"/>
    </location>
</feature>
<evidence type="ECO:0000259" key="5">
    <source>
        <dbReference type="PROSITE" id="PS50305"/>
    </source>
</evidence>
<keyword evidence="3" id="KW-0520">NAD</keyword>
<dbReference type="InterPro" id="IPR026590">
    <property type="entry name" value="Ssirtuin_cat_dom"/>
</dbReference>
<accession>A0A4V5PRX8</accession>
<dbReference type="Pfam" id="PF02146">
    <property type="entry name" value="SIR2"/>
    <property type="match status" value="1"/>
</dbReference>
<dbReference type="OrthoDB" id="9800582at2"/>
<feature type="active site" description="Proton acceptor" evidence="4">
    <location>
        <position position="133"/>
    </location>
</feature>
<keyword evidence="4" id="KW-0862">Zinc</keyword>
<evidence type="ECO:0000256" key="3">
    <source>
        <dbReference type="ARBA" id="ARBA00023027"/>
    </source>
</evidence>
<organism evidence="6 7">
    <name type="scientific">Polyangium fumosum</name>
    <dbReference type="NCBI Taxonomy" id="889272"/>
    <lineage>
        <taxon>Bacteria</taxon>
        <taxon>Pseudomonadati</taxon>
        <taxon>Myxococcota</taxon>
        <taxon>Polyangia</taxon>
        <taxon>Polyangiales</taxon>
        <taxon>Polyangiaceae</taxon>
        <taxon>Polyangium</taxon>
    </lineage>
</organism>
<dbReference type="EC" id="2.3.1.286" evidence="1"/>
<dbReference type="EMBL" id="SSMQ01000026">
    <property type="protein sequence ID" value="TKD03944.1"/>
    <property type="molecule type" value="Genomic_DNA"/>
</dbReference>
<name>A0A4V5PRX8_9BACT</name>
<dbReference type="Gene3D" id="3.30.1600.10">
    <property type="entry name" value="SIR2/SIRT2 'Small Domain"/>
    <property type="match status" value="1"/>
</dbReference>
<dbReference type="Proteomes" id="UP000309215">
    <property type="component" value="Unassembled WGS sequence"/>
</dbReference>
<feature type="binding site" evidence="4">
    <location>
        <position position="173"/>
    </location>
    <ligand>
        <name>Zn(2+)</name>
        <dbReference type="ChEBI" id="CHEBI:29105"/>
    </ligand>
</feature>
<feature type="binding site" evidence="4">
    <location>
        <position position="141"/>
    </location>
    <ligand>
        <name>Zn(2+)</name>
        <dbReference type="ChEBI" id="CHEBI:29105"/>
    </ligand>
</feature>
<keyword evidence="2" id="KW-0808">Transferase</keyword>
<proteinExistence type="predicted"/>
<dbReference type="AlphaFoldDB" id="A0A4V5PRX8"/>
<evidence type="ECO:0000313" key="6">
    <source>
        <dbReference type="EMBL" id="TKD03944.1"/>
    </source>
</evidence>
<evidence type="ECO:0000313" key="7">
    <source>
        <dbReference type="Proteomes" id="UP000309215"/>
    </source>
</evidence>
<dbReference type="InterPro" id="IPR029035">
    <property type="entry name" value="DHS-like_NAD/FAD-binding_dom"/>
</dbReference>